<feature type="region of interest" description="Disordered" evidence="1">
    <location>
        <begin position="1"/>
        <end position="34"/>
    </location>
</feature>
<dbReference type="EMBL" id="PGTD01000007">
    <property type="protein sequence ID" value="PJE31908.1"/>
    <property type="molecule type" value="Genomic_DNA"/>
</dbReference>
<dbReference type="InterPro" id="IPR007655">
    <property type="entry name" value="Slam_C"/>
</dbReference>
<dbReference type="SUPFAM" id="SSF48452">
    <property type="entry name" value="TPR-like"/>
    <property type="match status" value="1"/>
</dbReference>
<evidence type="ECO:0000313" key="4">
    <source>
        <dbReference type="Proteomes" id="UP000231702"/>
    </source>
</evidence>
<feature type="compositionally biased region" description="Low complexity" evidence="1">
    <location>
        <begin position="1"/>
        <end position="20"/>
    </location>
</feature>
<dbReference type="InterPro" id="IPR011990">
    <property type="entry name" value="TPR-like_helical_dom_sf"/>
</dbReference>
<evidence type="ECO:0000259" key="2">
    <source>
        <dbReference type="Pfam" id="PF04575"/>
    </source>
</evidence>
<keyword evidence="4" id="KW-1185">Reference proteome</keyword>
<reference evidence="3 4" key="1">
    <citation type="journal article" date="2018" name="Int. J. Syst. Evol. Microbiol.">
        <title>Pseudooceanicola lipolyticus sp. nov., a marine alphaproteobacterium, reclassification of Oceanicola flagellatus as Pseudooceanicola flagellatus comb. nov. and emended description of the genus Pseudooceanicola.</title>
        <authorList>
            <person name="Huang M.-M."/>
            <person name="Guo L.-L."/>
            <person name="Wu Y.-H."/>
            <person name="Lai Q.-L."/>
            <person name="Shao Z.-Z."/>
            <person name="Wang C.-S."/>
            <person name="Wu M."/>
            <person name="Xu X.-W."/>
        </authorList>
    </citation>
    <scope>NUCLEOTIDE SEQUENCE [LARGE SCALE GENOMIC DNA]</scope>
    <source>
        <strain evidence="3 4">Ar-45</strain>
    </source>
</reference>
<evidence type="ECO:0000313" key="3">
    <source>
        <dbReference type="EMBL" id="PJE31908.1"/>
    </source>
</evidence>
<proteinExistence type="predicted"/>
<dbReference type="Gene3D" id="1.25.40.10">
    <property type="entry name" value="Tetratricopeptide repeat domain"/>
    <property type="match status" value="1"/>
</dbReference>
<gene>
    <name evidence="3" type="ORF">CVM39_02065</name>
</gene>
<evidence type="ECO:0000256" key="1">
    <source>
        <dbReference type="SAM" id="MobiDB-lite"/>
    </source>
</evidence>
<organism evidence="3 4">
    <name type="scientific">Pseudooceanicola antarcticus</name>
    <dbReference type="NCBI Taxonomy" id="1247613"/>
    <lineage>
        <taxon>Bacteria</taxon>
        <taxon>Pseudomonadati</taxon>
        <taxon>Pseudomonadota</taxon>
        <taxon>Alphaproteobacteria</taxon>
        <taxon>Rhodobacterales</taxon>
        <taxon>Paracoccaceae</taxon>
        <taxon>Pseudooceanicola</taxon>
    </lineage>
</organism>
<feature type="domain" description="Surface lipoprotein assembly modifier C-terminal" evidence="2">
    <location>
        <begin position="315"/>
        <end position="496"/>
    </location>
</feature>
<dbReference type="Proteomes" id="UP000231702">
    <property type="component" value="Unassembled WGS sequence"/>
</dbReference>
<name>A0ABX4MST8_9RHOB</name>
<sequence>MIRASTGGRSRRPAASSSIADPMRGKGAEAQQGGAARAIRRATARGALLAVLALPLSLSLPPAAGAETPAPDAARFELTPLQMRALAAKRLQRGDAATAMELARALLARDARDFSAQLLLAQAARAIGNDGEAGTAARAAWDLASDDTERYAAALIRAQVLASAGHRTRAQLWLRRAAEAAPNRATRARAIRDFKYVRLRNPWSTRLSFAVTPTDNLNNGSMHDSFTIDGLPWEFALSGDAQALSGVELSFGADTRYRLSQTEDRATDLMLRARHSGYLLSDEARAAAPDAEGSDFSSASLAAGLSRRMLLGETRDELVMSAWAGQNFHGGDPYGAFLRGEAKLSHSLSPRNRVSGTLSLETRRGAAAPEADVGLLSLGWDHAFGGGQLSLYGSFSRSTSDLSSADYRDLRLGARLSPRARWLGESLGADPSLTLEARSRDFDSSPYSLDGRLDEEIRAELQLVFSELDYMGFNPVLTLEAARTRSNVAIYETRSSGLGLSIRSAF</sequence>
<dbReference type="Pfam" id="PF04575">
    <property type="entry name" value="SlipAM"/>
    <property type="match status" value="1"/>
</dbReference>
<accession>A0ABX4MST8</accession>
<comment type="caution">
    <text evidence="3">The sequence shown here is derived from an EMBL/GenBank/DDBJ whole genome shotgun (WGS) entry which is preliminary data.</text>
</comment>
<protein>
    <submittedName>
        <fullName evidence="3">DUF560 domain-containing protein</fullName>
    </submittedName>
</protein>